<name>A0A0R0B390_9GAMM</name>
<keyword evidence="1" id="KW-0472">Membrane</keyword>
<accession>A0A0R0B390</accession>
<feature type="transmembrane region" description="Helical" evidence="1">
    <location>
        <begin position="47"/>
        <end position="67"/>
    </location>
</feature>
<sequence length="111" mass="12100">MRLINRLLHWTTLPAARHVMVVFGMLLVIVLACNPDLLPLLPVVDALGLDVLMLLLGAQVVAVLPWVRERAAHGTRVLARLLIGASAGAAGGYLRQLAWWLARGAVMPMHR</sequence>
<protein>
    <recommendedName>
        <fullName evidence="4">Transmembrane protein</fullName>
    </recommendedName>
</protein>
<dbReference type="Proteomes" id="UP000051757">
    <property type="component" value="Unassembled WGS sequence"/>
</dbReference>
<keyword evidence="1" id="KW-0812">Transmembrane</keyword>
<keyword evidence="3" id="KW-1185">Reference proteome</keyword>
<dbReference type="OrthoDB" id="6054271at2"/>
<feature type="transmembrane region" description="Helical" evidence="1">
    <location>
        <begin position="21"/>
        <end position="41"/>
    </location>
</feature>
<gene>
    <name evidence="2" type="ORF">ARC23_08250</name>
</gene>
<evidence type="ECO:0000313" key="2">
    <source>
        <dbReference type="EMBL" id="KRG51692.1"/>
    </source>
</evidence>
<dbReference type="PROSITE" id="PS51257">
    <property type="entry name" value="PROKAR_LIPOPROTEIN"/>
    <property type="match status" value="1"/>
</dbReference>
<comment type="caution">
    <text evidence="2">The sequence shown here is derived from an EMBL/GenBank/DDBJ whole genome shotgun (WGS) entry which is preliminary data.</text>
</comment>
<evidence type="ECO:0008006" key="4">
    <source>
        <dbReference type="Google" id="ProtNLM"/>
    </source>
</evidence>
<evidence type="ECO:0000313" key="3">
    <source>
        <dbReference type="Proteomes" id="UP000051757"/>
    </source>
</evidence>
<evidence type="ECO:0000256" key="1">
    <source>
        <dbReference type="SAM" id="Phobius"/>
    </source>
</evidence>
<keyword evidence="1" id="KW-1133">Transmembrane helix</keyword>
<organism evidence="2 3">
    <name type="scientific">Stenotrophomonas beteli</name>
    <dbReference type="NCBI Taxonomy" id="3384461"/>
    <lineage>
        <taxon>Bacteria</taxon>
        <taxon>Pseudomonadati</taxon>
        <taxon>Pseudomonadota</taxon>
        <taxon>Gammaproteobacteria</taxon>
        <taxon>Lysobacterales</taxon>
        <taxon>Lysobacteraceae</taxon>
        <taxon>Stenotrophomonas</taxon>
        <taxon>Stenotrophomonas maltophilia group</taxon>
    </lineage>
</organism>
<feature type="transmembrane region" description="Helical" evidence="1">
    <location>
        <begin position="79"/>
        <end position="102"/>
    </location>
</feature>
<proteinExistence type="predicted"/>
<reference evidence="2 3" key="1">
    <citation type="journal article" date="2016" name="Front. Microbiol.">
        <title>Genome Sequence of Type Strains of Genus Stenotrophomonas.</title>
        <authorList>
            <person name="Patil P.P."/>
            <person name="Midha S."/>
            <person name="Kumar S."/>
            <person name="Patil P.B."/>
        </authorList>
    </citation>
    <scope>NUCLEOTIDE SEQUENCE [LARGE SCALE GENOMIC DNA]</scope>
    <source>
        <strain evidence="2 3">LMG 978</strain>
    </source>
</reference>
<dbReference type="AlphaFoldDB" id="A0A0R0B390"/>
<dbReference type="EMBL" id="LLXV01000021">
    <property type="protein sequence ID" value="KRG51692.1"/>
    <property type="molecule type" value="Genomic_DNA"/>
</dbReference>